<comment type="caution">
    <text evidence="2">The sequence shown here is derived from an EMBL/GenBank/DDBJ whole genome shotgun (WGS) entry which is preliminary data.</text>
</comment>
<keyword evidence="3" id="KW-1185">Reference proteome</keyword>
<organism evidence="2 3">
    <name type="scientific">Alsobacter soli</name>
    <dbReference type="NCBI Taxonomy" id="2109933"/>
    <lineage>
        <taxon>Bacteria</taxon>
        <taxon>Pseudomonadati</taxon>
        <taxon>Pseudomonadota</taxon>
        <taxon>Alphaproteobacteria</taxon>
        <taxon>Hyphomicrobiales</taxon>
        <taxon>Alsobacteraceae</taxon>
        <taxon>Alsobacter</taxon>
    </lineage>
</organism>
<dbReference type="GO" id="GO:0006355">
    <property type="term" value="P:regulation of DNA-templated transcription"/>
    <property type="evidence" value="ECO:0007669"/>
    <property type="project" value="InterPro"/>
</dbReference>
<dbReference type="Proteomes" id="UP000239772">
    <property type="component" value="Unassembled WGS sequence"/>
</dbReference>
<dbReference type="SMART" id="SM00419">
    <property type="entry name" value="HTH_CRP"/>
    <property type="match status" value="1"/>
</dbReference>
<dbReference type="Gene3D" id="1.10.10.10">
    <property type="entry name" value="Winged helix-like DNA-binding domain superfamily/Winged helix DNA-binding domain"/>
    <property type="match status" value="1"/>
</dbReference>
<feature type="domain" description="HTH crp-type" evidence="1">
    <location>
        <begin position="46"/>
        <end position="96"/>
    </location>
</feature>
<dbReference type="AlphaFoldDB" id="A0A2T1HQZ3"/>
<dbReference type="InterPro" id="IPR036388">
    <property type="entry name" value="WH-like_DNA-bd_sf"/>
</dbReference>
<reference evidence="3" key="1">
    <citation type="submission" date="2018-03" db="EMBL/GenBank/DDBJ databases">
        <authorList>
            <person name="Sun L."/>
            <person name="Liu H."/>
            <person name="Chen W."/>
            <person name="Huang K."/>
            <person name="Liu W."/>
            <person name="Gao X."/>
        </authorList>
    </citation>
    <scope>NUCLEOTIDE SEQUENCE [LARGE SCALE GENOMIC DNA]</scope>
    <source>
        <strain evidence="3">SH9</strain>
    </source>
</reference>
<evidence type="ECO:0000313" key="2">
    <source>
        <dbReference type="EMBL" id="PSC04081.1"/>
    </source>
</evidence>
<dbReference type="Pfam" id="PF13545">
    <property type="entry name" value="HTH_Crp_2"/>
    <property type="match status" value="1"/>
</dbReference>
<protein>
    <recommendedName>
        <fullName evidence="1">HTH crp-type domain-containing protein</fullName>
    </recommendedName>
</protein>
<dbReference type="InterPro" id="IPR036390">
    <property type="entry name" value="WH_DNA-bd_sf"/>
</dbReference>
<dbReference type="EMBL" id="PVZS01000017">
    <property type="protein sequence ID" value="PSC04081.1"/>
    <property type="molecule type" value="Genomic_DNA"/>
</dbReference>
<dbReference type="InterPro" id="IPR012318">
    <property type="entry name" value="HTH_CRP"/>
</dbReference>
<accession>A0A2T1HQZ3</accession>
<evidence type="ECO:0000259" key="1">
    <source>
        <dbReference type="SMART" id="SM00419"/>
    </source>
</evidence>
<sequence>MEFLTEHLADCCRVFEGDLQEMLVMAVIGQVHLRAVLDAGQDGAVRPRAIPAPRGISASRIADTTGLSRQTVRRKLAKLEARGWIELKGRGMWILALRNGVSLARSDVDDLDHRSMERVLRLAERFARIRPGT</sequence>
<evidence type="ECO:0000313" key="3">
    <source>
        <dbReference type="Proteomes" id="UP000239772"/>
    </source>
</evidence>
<gene>
    <name evidence="2" type="ORF">SLNSH_15870</name>
</gene>
<name>A0A2T1HQZ3_9HYPH</name>
<dbReference type="GO" id="GO:0003677">
    <property type="term" value="F:DNA binding"/>
    <property type="evidence" value="ECO:0007669"/>
    <property type="project" value="InterPro"/>
</dbReference>
<dbReference type="SUPFAM" id="SSF46785">
    <property type="entry name" value="Winged helix' DNA-binding domain"/>
    <property type="match status" value="1"/>
</dbReference>
<proteinExistence type="predicted"/>